<evidence type="ECO:0000313" key="1">
    <source>
        <dbReference type="EMBL" id="RGM11241.1"/>
    </source>
</evidence>
<dbReference type="Proteomes" id="UP000261223">
    <property type="component" value="Unassembled WGS sequence"/>
</dbReference>
<reference evidence="1 2" key="1">
    <citation type="submission" date="2018-08" db="EMBL/GenBank/DDBJ databases">
        <title>A genome reference for cultivated species of the human gut microbiota.</title>
        <authorList>
            <person name="Zou Y."/>
            <person name="Xue W."/>
            <person name="Luo G."/>
        </authorList>
    </citation>
    <scope>NUCLEOTIDE SEQUENCE [LARGE SCALE GENOMIC DNA]</scope>
    <source>
        <strain evidence="1 2">TF03-6</strain>
    </source>
</reference>
<proteinExistence type="predicted"/>
<name>A0A3E4UKZ8_BACSE</name>
<accession>A0A3E4UKZ8</accession>
<dbReference type="Pfam" id="PF13151">
    <property type="entry name" value="DUF3990"/>
    <property type="match status" value="1"/>
</dbReference>
<dbReference type="SUPFAM" id="SSF56399">
    <property type="entry name" value="ADP-ribosylation"/>
    <property type="match status" value="1"/>
</dbReference>
<dbReference type="RefSeq" id="WP_117742242.1">
    <property type="nucleotide sequence ID" value="NZ_QSSV01000019.1"/>
</dbReference>
<organism evidence="1 2">
    <name type="scientific">Bacteroides stercoris</name>
    <dbReference type="NCBI Taxonomy" id="46506"/>
    <lineage>
        <taxon>Bacteria</taxon>
        <taxon>Pseudomonadati</taxon>
        <taxon>Bacteroidota</taxon>
        <taxon>Bacteroidia</taxon>
        <taxon>Bacteroidales</taxon>
        <taxon>Bacteroidaceae</taxon>
        <taxon>Bacteroides</taxon>
    </lineage>
</organism>
<gene>
    <name evidence="1" type="ORF">DXC34_13920</name>
</gene>
<dbReference type="EMBL" id="QSSV01000019">
    <property type="protein sequence ID" value="RGM11241.1"/>
    <property type="molecule type" value="Genomic_DNA"/>
</dbReference>
<dbReference type="AlphaFoldDB" id="A0A3E4UKZ8"/>
<sequence length="160" mass="18377">MKLYHGSTVIVKHPNIQKGRNATDFGKGFYTTTNFEQAKKWALLKKNRERGNRAIVSVYEVPDNILDREFTVRHFAGATKEWLEFVVNNRKGKTTGVYELVMGPVANDQLYATIRLYEQGVITANAAIEMLKTHKLFDQLSFHTKRVAVLLKFMEAIKIE</sequence>
<evidence type="ECO:0000313" key="2">
    <source>
        <dbReference type="Proteomes" id="UP000261223"/>
    </source>
</evidence>
<comment type="caution">
    <text evidence="1">The sequence shown here is derived from an EMBL/GenBank/DDBJ whole genome shotgun (WGS) entry which is preliminary data.</text>
</comment>
<dbReference type="InterPro" id="IPR025051">
    <property type="entry name" value="DUF3990"/>
</dbReference>
<protein>
    <submittedName>
        <fullName evidence="1">DUF3990 domain-containing protein</fullName>
    </submittedName>
</protein>